<dbReference type="InterPro" id="IPR013320">
    <property type="entry name" value="ConA-like_dom_sf"/>
</dbReference>
<dbReference type="Gene3D" id="2.60.120.200">
    <property type="match status" value="1"/>
</dbReference>
<evidence type="ECO:0000313" key="3">
    <source>
        <dbReference type="Proteomes" id="UP000244867"/>
    </source>
</evidence>
<dbReference type="PROSITE" id="PS51762">
    <property type="entry name" value="GH16_2"/>
    <property type="match status" value="1"/>
</dbReference>
<sequence>MPRIDARIVLAPVLTGALLLTAWTAPRWSAPPAADPGPADTGLVVRAEPQLIEPGPNAEAAGAAGYWVDVEVPDASAGQAVRLEVWAEGRWVVEDEGPTDDKGEVRLVSPEAAYSRIVTLIDGARSVTELNPTLAGPALWLSEEFDDGLVSELWLKVDQPDEGPTCSTSDQDQVVEADGVMTLTVEEDPDRMCRTTGLPARLNGHLIYRGQLGYGTTAARIRFPRNRDVTGQFWLQPGDPGLPWLIDDNHEGVLIGGTAGTEAHPRFDTDVHTSVDGVIRSSRRVVPTDLGVNDGQFHVYAVRWMPDGYTFLIDGNEVRTVKAATILPPMTVGLAMLAPRRALPTDAADRAMDVDWFRVWAPS</sequence>
<keyword evidence="3" id="KW-1185">Reference proteome</keyword>
<dbReference type="GO" id="GO:0005975">
    <property type="term" value="P:carbohydrate metabolic process"/>
    <property type="evidence" value="ECO:0007669"/>
    <property type="project" value="InterPro"/>
</dbReference>
<dbReference type="InterPro" id="IPR000757">
    <property type="entry name" value="Beta-glucanase-like"/>
</dbReference>
<dbReference type="CDD" id="cd00413">
    <property type="entry name" value="Glyco_hydrolase_16"/>
    <property type="match status" value="1"/>
</dbReference>
<evidence type="ECO:0000259" key="1">
    <source>
        <dbReference type="PROSITE" id="PS51762"/>
    </source>
</evidence>
<dbReference type="SUPFAM" id="SSF49899">
    <property type="entry name" value="Concanavalin A-like lectins/glucanases"/>
    <property type="match status" value="1"/>
</dbReference>
<feature type="domain" description="GH16" evidence="1">
    <location>
        <begin position="152"/>
        <end position="363"/>
    </location>
</feature>
<dbReference type="AlphaFoldDB" id="A0A2R7Z3M6"/>
<dbReference type="EMBL" id="PYXZ01000001">
    <property type="protein sequence ID" value="PUA83016.1"/>
    <property type="molecule type" value="Genomic_DNA"/>
</dbReference>
<protein>
    <recommendedName>
        <fullName evidence="1">GH16 domain-containing protein</fullName>
    </recommendedName>
</protein>
<name>A0A2R7Z3M6_9ACTN</name>
<comment type="caution">
    <text evidence="2">The sequence shown here is derived from an EMBL/GenBank/DDBJ whole genome shotgun (WGS) entry which is preliminary data.</text>
</comment>
<dbReference type="Pfam" id="PF00722">
    <property type="entry name" value="Glyco_hydro_16"/>
    <property type="match status" value="1"/>
</dbReference>
<organism evidence="2 3">
    <name type="scientific">Nocardioides currus</name>
    <dbReference type="NCBI Taxonomy" id="2133958"/>
    <lineage>
        <taxon>Bacteria</taxon>
        <taxon>Bacillati</taxon>
        <taxon>Actinomycetota</taxon>
        <taxon>Actinomycetes</taxon>
        <taxon>Propionibacteriales</taxon>
        <taxon>Nocardioidaceae</taxon>
        <taxon>Nocardioides</taxon>
    </lineage>
</organism>
<reference evidence="2 3" key="1">
    <citation type="submission" date="2018-03" db="EMBL/GenBank/DDBJ databases">
        <authorList>
            <person name="Keele B.F."/>
        </authorList>
    </citation>
    <scope>NUCLEOTIDE SEQUENCE [LARGE SCALE GENOMIC DNA]</scope>
    <source>
        <strain evidence="2 3">IB-3</strain>
    </source>
</reference>
<proteinExistence type="predicted"/>
<accession>A0A2R7Z3M6</accession>
<dbReference type="Proteomes" id="UP000244867">
    <property type="component" value="Unassembled WGS sequence"/>
</dbReference>
<dbReference type="GO" id="GO:0004553">
    <property type="term" value="F:hydrolase activity, hydrolyzing O-glycosyl compounds"/>
    <property type="evidence" value="ECO:0007669"/>
    <property type="project" value="InterPro"/>
</dbReference>
<gene>
    <name evidence="2" type="ORF">C7S10_04880</name>
</gene>
<evidence type="ECO:0000313" key="2">
    <source>
        <dbReference type="EMBL" id="PUA83016.1"/>
    </source>
</evidence>